<evidence type="ECO:0000313" key="2">
    <source>
        <dbReference type="EMBL" id="MBW63115.1"/>
    </source>
</evidence>
<dbReference type="AlphaFoldDB" id="A0A2M4CD01"/>
<name>A0A2M4CD01_9DIPT</name>
<feature type="region of interest" description="Disordered" evidence="1">
    <location>
        <begin position="31"/>
        <end position="53"/>
    </location>
</feature>
<reference evidence="2" key="1">
    <citation type="submission" date="2018-01" db="EMBL/GenBank/DDBJ databases">
        <title>An insight into the sialome of Amazonian anophelines.</title>
        <authorList>
            <person name="Ribeiro J.M."/>
            <person name="Scarpassa V."/>
            <person name="Calvo E."/>
        </authorList>
    </citation>
    <scope>NUCLEOTIDE SEQUENCE</scope>
    <source>
        <tissue evidence="2">Salivary glands</tissue>
    </source>
</reference>
<evidence type="ECO:0000256" key="1">
    <source>
        <dbReference type="SAM" id="MobiDB-lite"/>
    </source>
</evidence>
<proteinExistence type="predicted"/>
<organism evidence="2">
    <name type="scientific">Anopheles marajoara</name>
    <dbReference type="NCBI Taxonomy" id="58244"/>
    <lineage>
        <taxon>Eukaryota</taxon>
        <taxon>Metazoa</taxon>
        <taxon>Ecdysozoa</taxon>
        <taxon>Arthropoda</taxon>
        <taxon>Hexapoda</taxon>
        <taxon>Insecta</taxon>
        <taxon>Pterygota</taxon>
        <taxon>Neoptera</taxon>
        <taxon>Endopterygota</taxon>
        <taxon>Diptera</taxon>
        <taxon>Nematocera</taxon>
        <taxon>Culicoidea</taxon>
        <taxon>Culicidae</taxon>
        <taxon>Anophelinae</taxon>
        <taxon>Anopheles</taxon>
    </lineage>
</organism>
<accession>A0A2M4CD01</accession>
<protein>
    <submittedName>
        <fullName evidence="2">Putative secreted protein</fullName>
    </submittedName>
</protein>
<sequence length="75" mass="7893">MLRSLVGSIFFTSSTFSSLIGSSAASRANAVRSDPEYPSVSSARRLRSASPSGLPCFCSNRRNSSSRVSRSGSVT</sequence>
<dbReference type="EMBL" id="GGFJ01013974">
    <property type="protein sequence ID" value="MBW63115.1"/>
    <property type="molecule type" value="Transcribed_RNA"/>
</dbReference>